<evidence type="ECO:0000313" key="1">
    <source>
        <dbReference type="EMBL" id="OGE38443.1"/>
    </source>
</evidence>
<dbReference type="Proteomes" id="UP000176527">
    <property type="component" value="Unassembled WGS sequence"/>
</dbReference>
<evidence type="ECO:0000313" key="2">
    <source>
        <dbReference type="Proteomes" id="UP000176527"/>
    </source>
</evidence>
<protein>
    <submittedName>
        <fullName evidence="1">Uncharacterized protein</fullName>
    </submittedName>
</protein>
<gene>
    <name evidence="1" type="ORF">A3F00_00455</name>
</gene>
<proteinExistence type="predicted"/>
<name>A0A1F5KBX1_9BACT</name>
<sequence length="1063" mass="122015">MEREHMAEDQIEIPPEMKGVEAAEKFAPHPGVKMQLDLEKSLIEGGDKGVLTISTPTDEGEITVDQPKKEGSGMFGGLFGRGQASEESVQPPSVHITTSEQLPPSERVLSTEGWVPAFPQNGPDIIIPPERVEAEPNYKRANVLIIMEEHAKPARERDRVRLDAAYENLRQIWFKEAEWGPVDEIDRTIKINKQNIKRVENRIPNPNLIQFDDGREMSYRERIRQLRRLVELDRDNQVFITEGFAPRVKEEMLTELDRILSALQQEQQPYIDNFNEYVEEKISLTGITTDTDIADILELERKGLEEVRLDSERIFKKTRELWNDDYGVIRFTGQDRTDVEDALKDFIQFTEDRKGFFDPEKQLANVKRIMDVVTRSAERMGMREEEAAMTADNVVARIIIFLHNEFAKVGNMGATGSLKEMFWKDKGKERIKALFGETEVSGYDPEQLAVALDLLANDGRFTPYFRPFGPNGQFVKHAYAQGYLKDEVEEVFYEEIMRYELKGAQRRLDESEERFRARDDDVRGLNRDSITWQQPREKFRGLFNISAPIRKAGETDQQFKARIEKKGDEALKARKDRAKKAGKLALQLNAFLGHQAEMRGVSIIAQNGDYVHRRRAEKFVKFAIIEEMRRRNISPLKLESDLINTPAGERTPRFTEKPAFKEVVKRALDTIWAQGNSASWQDAEGKILYLEDIIQNEETRLIYDGFVANDFPLRSLITSEKTKEKAEKRLRNPDGTYGEYEHNDFITRTRRIIDPLLEMEPMPHNEYGRRKAAEAIDFTLRTQAEASMAVFERFLNNMDQGSQGAGLLTETRLYDLRGTIANNRIEWVKYAEKLIAYLPEIYSYPMALGCDSTWDVVQIITMNNPKMDTTNKETKYPESFENYTGEIQAAVYKIMAGIRSLLKDNPVPDKGEFEKGMFHEILSSRESLIGVDKYMIQKDTAAADKLVEELTKTLLAKPAALIKQYQMLLSDTRMLEIINPAAWATGIFYDQLIDWLISPEGKNDSAYPQRSKGGLVAYGRLENRITVLSEEDKGVSGTEGTQQKIYQKLKEKMVPLPVPPMQV</sequence>
<reference evidence="1 2" key="1">
    <citation type="journal article" date="2016" name="Nat. Commun.">
        <title>Thousands of microbial genomes shed light on interconnected biogeochemical processes in an aquifer system.</title>
        <authorList>
            <person name="Anantharaman K."/>
            <person name="Brown C.T."/>
            <person name="Hug L.A."/>
            <person name="Sharon I."/>
            <person name="Castelle C.J."/>
            <person name="Probst A.J."/>
            <person name="Thomas B.C."/>
            <person name="Singh A."/>
            <person name="Wilkins M.J."/>
            <person name="Karaoz U."/>
            <person name="Brodie E.L."/>
            <person name="Williams K.H."/>
            <person name="Hubbard S.S."/>
            <person name="Banfield J.F."/>
        </authorList>
    </citation>
    <scope>NUCLEOTIDE SEQUENCE [LARGE SCALE GENOMIC DNA]</scope>
</reference>
<organism evidence="1 2">
    <name type="scientific">Candidatus Daviesbacteria bacterium RIFCSPHIGHO2_12_FULL_37_11</name>
    <dbReference type="NCBI Taxonomy" id="1797777"/>
    <lineage>
        <taxon>Bacteria</taxon>
        <taxon>Candidatus Daviesiibacteriota</taxon>
    </lineage>
</organism>
<dbReference type="AlphaFoldDB" id="A0A1F5KBX1"/>
<dbReference type="EMBL" id="MFDE01000020">
    <property type="protein sequence ID" value="OGE38443.1"/>
    <property type="molecule type" value="Genomic_DNA"/>
</dbReference>
<comment type="caution">
    <text evidence="1">The sequence shown here is derived from an EMBL/GenBank/DDBJ whole genome shotgun (WGS) entry which is preliminary data.</text>
</comment>
<accession>A0A1F5KBX1</accession>